<feature type="transmembrane region" description="Helical" evidence="1">
    <location>
        <begin position="492"/>
        <end position="510"/>
    </location>
</feature>
<evidence type="ECO:0000313" key="3">
    <source>
        <dbReference type="Proteomes" id="UP000626786"/>
    </source>
</evidence>
<dbReference type="EMBL" id="JACSQN010000004">
    <property type="protein sequence ID" value="MBD7984110.1"/>
    <property type="molecule type" value="Genomic_DNA"/>
</dbReference>
<feature type="transmembrane region" description="Helical" evidence="1">
    <location>
        <begin position="58"/>
        <end position="78"/>
    </location>
</feature>
<organism evidence="2 3">
    <name type="scientific">Sporosarcina quadrami</name>
    <dbReference type="NCBI Taxonomy" id="2762234"/>
    <lineage>
        <taxon>Bacteria</taxon>
        <taxon>Bacillati</taxon>
        <taxon>Bacillota</taxon>
        <taxon>Bacilli</taxon>
        <taxon>Bacillales</taxon>
        <taxon>Caryophanaceae</taxon>
        <taxon>Sporosarcina</taxon>
    </lineage>
</organism>
<feature type="transmembrane region" description="Helical" evidence="1">
    <location>
        <begin position="201"/>
        <end position="220"/>
    </location>
</feature>
<feature type="transmembrane region" description="Helical" evidence="1">
    <location>
        <begin position="133"/>
        <end position="154"/>
    </location>
</feature>
<name>A0ABR8U7U2_9BACL</name>
<accession>A0ABR8U7U2</accession>
<evidence type="ECO:0000313" key="2">
    <source>
        <dbReference type="EMBL" id="MBD7984110.1"/>
    </source>
</evidence>
<keyword evidence="3" id="KW-1185">Reference proteome</keyword>
<feature type="transmembrane region" description="Helical" evidence="1">
    <location>
        <begin position="429"/>
        <end position="447"/>
    </location>
</feature>
<proteinExistence type="predicted"/>
<feature type="transmembrane region" description="Helical" evidence="1">
    <location>
        <begin position="259"/>
        <end position="282"/>
    </location>
</feature>
<dbReference type="RefSeq" id="WP_191693800.1">
    <property type="nucleotide sequence ID" value="NZ_JACSQN010000004.1"/>
</dbReference>
<feature type="transmembrane region" description="Helical" evidence="1">
    <location>
        <begin position="342"/>
        <end position="361"/>
    </location>
</feature>
<sequence length="544" mass="62413">MGEFRTLAILSKFRGLFAKLGIDYVAMETILRMKLTMDGRRVPTIFNDMRKTKDGNQFLKSLWIYGIYGVMIIPFLFIGDQYMFQMSIVFGIMMFVLTTTMVSDFSSVLLDVRDKTVLQTKPIDGRTLAAAKLIHIMLYMFFITGAFIALPLIVSLFKKGIAFTLIFIIGLAFALLFIVVFTSLLYFFVLKFFDGEKLKDIINYVQILLSVGVIVGYQIVIRSFSFVDLDVTYTFSWWHAFLPPMWFGAPFELLLNQNYATFTILFTLLAILVPLIAIFVYIKLTPSFERNLDKLMSESKNKKRKPHMLDELWVKLICRSKEEKVFFRFTALMMKQERQFKLKVYPAFGFAIIFPFIFIFTELQSRSLADISKGNTFLFIYFGSIMIPTIIHMLRFSANYKGSWIFKAAPLENPNAAYSGTLKAFLAKLYIPVFLLLSIIFIWIFGFRIAPHLVAVLLGAIVQTLLTYKMINAEPFPFMNSFETVQSDGSMKLFLLSLLTGLFVVAHLIANAITGGIYGYIAILLITLLVGWRKVFAMKPKTMH</sequence>
<feature type="transmembrane region" description="Helical" evidence="1">
    <location>
        <begin position="376"/>
        <end position="394"/>
    </location>
</feature>
<feature type="transmembrane region" description="Helical" evidence="1">
    <location>
        <begin position="453"/>
        <end position="471"/>
    </location>
</feature>
<keyword evidence="1" id="KW-1133">Transmembrane helix</keyword>
<reference evidence="2 3" key="1">
    <citation type="submission" date="2020-08" db="EMBL/GenBank/DDBJ databases">
        <title>A Genomic Blueprint of the Chicken Gut Microbiome.</title>
        <authorList>
            <person name="Gilroy R."/>
            <person name="Ravi A."/>
            <person name="Getino M."/>
            <person name="Pursley I."/>
            <person name="Horton D.L."/>
            <person name="Alikhan N.-F."/>
            <person name="Baker D."/>
            <person name="Gharbi K."/>
            <person name="Hall N."/>
            <person name="Watson M."/>
            <person name="Adriaenssens E.M."/>
            <person name="Foster-Nyarko E."/>
            <person name="Jarju S."/>
            <person name="Secka A."/>
            <person name="Antonio M."/>
            <person name="Oren A."/>
            <person name="Chaudhuri R."/>
            <person name="La Ragione R.M."/>
            <person name="Hildebrand F."/>
            <person name="Pallen M.J."/>
        </authorList>
    </citation>
    <scope>NUCLEOTIDE SEQUENCE [LARGE SCALE GENOMIC DNA]</scope>
    <source>
        <strain evidence="2 3">Sa2YVA2</strain>
    </source>
</reference>
<evidence type="ECO:0008006" key="4">
    <source>
        <dbReference type="Google" id="ProtNLM"/>
    </source>
</evidence>
<evidence type="ECO:0000256" key="1">
    <source>
        <dbReference type="SAM" id="Phobius"/>
    </source>
</evidence>
<feature type="transmembrane region" description="Helical" evidence="1">
    <location>
        <begin position="160"/>
        <end position="189"/>
    </location>
</feature>
<keyword evidence="1" id="KW-0812">Transmembrane</keyword>
<feature type="transmembrane region" description="Helical" evidence="1">
    <location>
        <begin position="516"/>
        <end position="536"/>
    </location>
</feature>
<dbReference type="Proteomes" id="UP000626786">
    <property type="component" value="Unassembled WGS sequence"/>
</dbReference>
<keyword evidence="1" id="KW-0472">Membrane</keyword>
<protein>
    <recommendedName>
        <fullName evidence="4">ABC transporter permease</fullName>
    </recommendedName>
</protein>
<comment type="caution">
    <text evidence="2">The sequence shown here is derived from an EMBL/GenBank/DDBJ whole genome shotgun (WGS) entry which is preliminary data.</text>
</comment>
<gene>
    <name evidence="2" type="ORF">H9649_05925</name>
</gene>
<feature type="transmembrane region" description="Helical" evidence="1">
    <location>
        <begin position="84"/>
        <end position="112"/>
    </location>
</feature>